<reference evidence="2" key="1">
    <citation type="journal article" date="2019" name="Int. J. Syst. Evol. Microbiol.">
        <title>The Global Catalogue of Microorganisms (GCM) 10K type strain sequencing project: providing services to taxonomists for standard genome sequencing and annotation.</title>
        <authorList>
            <consortium name="The Broad Institute Genomics Platform"/>
            <consortium name="The Broad Institute Genome Sequencing Center for Infectious Disease"/>
            <person name="Wu L."/>
            <person name="Ma J."/>
        </authorList>
    </citation>
    <scope>NUCLEOTIDE SEQUENCE [LARGE SCALE GENOMIC DNA]</scope>
    <source>
        <strain evidence="2">JCM 19134</strain>
    </source>
</reference>
<evidence type="ECO:0008006" key="3">
    <source>
        <dbReference type="Google" id="ProtNLM"/>
    </source>
</evidence>
<dbReference type="AlphaFoldDB" id="A0AAV3U1W3"/>
<dbReference type="InterPro" id="IPR036515">
    <property type="entry name" value="Transposase_17_sf"/>
</dbReference>
<dbReference type="SUPFAM" id="SSF143422">
    <property type="entry name" value="Transposase IS200-like"/>
    <property type="match status" value="1"/>
</dbReference>
<keyword evidence="2" id="KW-1185">Reference proteome</keyword>
<evidence type="ECO:0000313" key="1">
    <source>
        <dbReference type="EMBL" id="GAA4941010.1"/>
    </source>
</evidence>
<dbReference type="PANTHER" id="PTHR34322">
    <property type="entry name" value="TRANSPOSASE, Y1_TNP DOMAIN-CONTAINING"/>
    <property type="match status" value="1"/>
</dbReference>
<dbReference type="Gene3D" id="3.30.70.1290">
    <property type="entry name" value="Transposase IS200-like"/>
    <property type="match status" value="1"/>
</dbReference>
<proteinExistence type="predicted"/>
<gene>
    <name evidence="1" type="ORF">GCM10025791_19230</name>
</gene>
<dbReference type="Proteomes" id="UP001409585">
    <property type="component" value="Unassembled WGS sequence"/>
</dbReference>
<dbReference type="GO" id="GO:0006313">
    <property type="term" value="P:DNA transposition"/>
    <property type="evidence" value="ECO:0007669"/>
    <property type="project" value="InterPro"/>
</dbReference>
<sequence length="219" mass="24828">MQRFLDDQNLSPAELKAVSDCVDIFRKRLTNLGWFMKCLNESVARQANKEDNCTGHFWESRYKSQALLSEEALLSAMCYVDLNPVRAGMASTPEASDYTSIQERIEPKFDAEKAVAEQMEQGAITKFNLPIKPLQPFAEVINNDTQNDLPFTFIDYLELVDFTGRAVLADKRGAIESHLPPILKRLNVKSDSWLKTATQFEASYRSHFTKSPPSLQRSA</sequence>
<name>A0AAV3U1W3_9ALTE</name>
<dbReference type="PANTHER" id="PTHR34322:SF2">
    <property type="entry name" value="TRANSPOSASE IS200-LIKE DOMAIN-CONTAINING PROTEIN"/>
    <property type="match status" value="1"/>
</dbReference>
<accession>A0AAV3U1W3</accession>
<protein>
    <recommendedName>
        <fullName evidence="3">Transposase</fullName>
    </recommendedName>
</protein>
<dbReference type="EMBL" id="BAABLX010000012">
    <property type="protein sequence ID" value="GAA4941010.1"/>
    <property type="molecule type" value="Genomic_DNA"/>
</dbReference>
<comment type="caution">
    <text evidence="1">The sequence shown here is derived from an EMBL/GenBank/DDBJ whole genome shotgun (WGS) entry which is preliminary data.</text>
</comment>
<dbReference type="GO" id="GO:0004803">
    <property type="term" value="F:transposase activity"/>
    <property type="evidence" value="ECO:0007669"/>
    <property type="project" value="InterPro"/>
</dbReference>
<dbReference type="GO" id="GO:0003677">
    <property type="term" value="F:DNA binding"/>
    <property type="evidence" value="ECO:0007669"/>
    <property type="project" value="InterPro"/>
</dbReference>
<organism evidence="1 2">
    <name type="scientific">Halioxenophilus aromaticivorans</name>
    <dbReference type="NCBI Taxonomy" id="1306992"/>
    <lineage>
        <taxon>Bacteria</taxon>
        <taxon>Pseudomonadati</taxon>
        <taxon>Pseudomonadota</taxon>
        <taxon>Gammaproteobacteria</taxon>
        <taxon>Alteromonadales</taxon>
        <taxon>Alteromonadaceae</taxon>
        <taxon>Halioxenophilus</taxon>
    </lineage>
</organism>
<evidence type="ECO:0000313" key="2">
    <source>
        <dbReference type="Proteomes" id="UP001409585"/>
    </source>
</evidence>